<evidence type="ECO:0000313" key="8">
    <source>
        <dbReference type="Proteomes" id="UP000590740"/>
    </source>
</evidence>
<dbReference type="EMBL" id="JACHIG010000001">
    <property type="protein sequence ID" value="MBB5031083.1"/>
    <property type="molecule type" value="Genomic_DNA"/>
</dbReference>
<organism evidence="7 8">
    <name type="scientific">Prosthecobacter vanneervenii</name>
    <dbReference type="NCBI Taxonomy" id="48466"/>
    <lineage>
        <taxon>Bacteria</taxon>
        <taxon>Pseudomonadati</taxon>
        <taxon>Verrucomicrobiota</taxon>
        <taxon>Verrucomicrobiia</taxon>
        <taxon>Verrucomicrobiales</taxon>
        <taxon>Verrucomicrobiaceae</taxon>
        <taxon>Prosthecobacter</taxon>
    </lineage>
</organism>
<dbReference type="GO" id="GO:0046872">
    <property type="term" value="F:metal ion binding"/>
    <property type="evidence" value="ECO:0007669"/>
    <property type="project" value="UniProtKB-KW"/>
</dbReference>
<evidence type="ECO:0000256" key="1">
    <source>
        <dbReference type="ARBA" id="ARBA00000815"/>
    </source>
</evidence>
<dbReference type="InterPro" id="IPR036523">
    <property type="entry name" value="SurE-like_sf"/>
</dbReference>
<evidence type="ECO:0000256" key="3">
    <source>
        <dbReference type="ARBA" id="ARBA00012643"/>
    </source>
</evidence>
<dbReference type="NCBIfam" id="TIGR00087">
    <property type="entry name" value="surE"/>
    <property type="match status" value="1"/>
</dbReference>
<evidence type="ECO:0000256" key="4">
    <source>
        <dbReference type="ARBA" id="ARBA00022723"/>
    </source>
</evidence>
<keyword evidence="5 7" id="KW-0378">Hydrolase</keyword>
<name>A0A7W8DII4_9BACT</name>
<evidence type="ECO:0000259" key="6">
    <source>
        <dbReference type="Pfam" id="PF01975"/>
    </source>
</evidence>
<dbReference type="Gene3D" id="3.40.1210.10">
    <property type="entry name" value="Survival protein SurE-like phosphatase/nucleotidase"/>
    <property type="match status" value="1"/>
</dbReference>
<proteinExistence type="inferred from homology"/>
<comment type="similarity">
    <text evidence="2">Belongs to the SurE nucleotidase family.</text>
</comment>
<sequence>MHVLLTNDDGISAPGLQALENAVKHLGWDYSIVAPATEQSQCGHRVTTHQPLQVETRGENRHAVHGTPADCVRLALFALDLKPDLVLSGVNAGGNLGQDIVISGTVAAAREAAYHGIRSMALSHYLIRELKVDWERTAAWMAEIVRELHAQEHTHSTFWNINLPHLPAGAAELPARVQCHPARSPLNVSYHKAEAGYTYNASYASRPRDPGSDVEACFGGRVAVTLLRV</sequence>
<dbReference type="AlphaFoldDB" id="A0A7W8DII4"/>
<dbReference type="PANTHER" id="PTHR30457">
    <property type="entry name" value="5'-NUCLEOTIDASE SURE"/>
    <property type="match status" value="1"/>
</dbReference>
<dbReference type="Pfam" id="PF01975">
    <property type="entry name" value="SurE"/>
    <property type="match status" value="1"/>
</dbReference>
<keyword evidence="4" id="KW-0479">Metal-binding</keyword>
<evidence type="ECO:0000256" key="5">
    <source>
        <dbReference type="ARBA" id="ARBA00022801"/>
    </source>
</evidence>
<comment type="caution">
    <text evidence="7">The sequence shown here is derived from an EMBL/GenBank/DDBJ whole genome shotgun (WGS) entry which is preliminary data.</text>
</comment>
<dbReference type="SUPFAM" id="SSF64167">
    <property type="entry name" value="SurE-like"/>
    <property type="match status" value="1"/>
</dbReference>
<gene>
    <name evidence="7" type="ORF">HNQ65_000637</name>
</gene>
<reference evidence="7 8" key="1">
    <citation type="submission" date="2020-08" db="EMBL/GenBank/DDBJ databases">
        <title>Genomic Encyclopedia of Type Strains, Phase IV (KMG-IV): sequencing the most valuable type-strain genomes for metagenomic binning, comparative biology and taxonomic classification.</title>
        <authorList>
            <person name="Goeker M."/>
        </authorList>
    </citation>
    <scope>NUCLEOTIDE SEQUENCE [LARGE SCALE GENOMIC DNA]</scope>
    <source>
        <strain evidence="7 8">DSM 12252</strain>
    </source>
</reference>
<dbReference type="InterPro" id="IPR030048">
    <property type="entry name" value="SurE"/>
</dbReference>
<dbReference type="NCBIfam" id="NF001493">
    <property type="entry name" value="PRK00346.2-3"/>
    <property type="match status" value="1"/>
</dbReference>
<feature type="domain" description="Survival protein SurE-like phosphatase/nucleotidase" evidence="6">
    <location>
        <begin position="3"/>
        <end position="170"/>
    </location>
</feature>
<accession>A0A7W8DII4</accession>
<evidence type="ECO:0000313" key="7">
    <source>
        <dbReference type="EMBL" id="MBB5031083.1"/>
    </source>
</evidence>
<dbReference type="EC" id="3.1.3.5" evidence="3"/>
<dbReference type="Proteomes" id="UP000590740">
    <property type="component" value="Unassembled WGS sequence"/>
</dbReference>
<dbReference type="GO" id="GO:0008253">
    <property type="term" value="F:5'-nucleotidase activity"/>
    <property type="evidence" value="ECO:0007669"/>
    <property type="project" value="UniProtKB-EC"/>
</dbReference>
<protein>
    <recommendedName>
        <fullName evidence="3">5'-nucleotidase</fullName>
        <ecNumber evidence="3">3.1.3.5</ecNumber>
    </recommendedName>
</protein>
<keyword evidence="8" id="KW-1185">Reference proteome</keyword>
<dbReference type="PANTHER" id="PTHR30457:SF0">
    <property type="entry name" value="PHOSPHATASE, PUTATIVE (AFU_ORTHOLOGUE AFUA_4G01070)-RELATED"/>
    <property type="match status" value="1"/>
</dbReference>
<dbReference type="InterPro" id="IPR002828">
    <property type="entry name" value="SurE-like_Pase/nucleotidase"/>
</dbReference>
<evidence type="ECO:0000256" key="2">
    <source>
        <dbReference type="ARBA" id="ARBA00011062"/>
    </source>
</evidence>
<dbReference type="RefSeq" id="WP_184338025.1">
    <property type="nucleotide sequence ID" value="NZ_JACHIG010000001.1"/>
</dbReference>
<comment type="catalytic activity">
    <reaction evidence="1">
        <text>a ribonucleoside 5'-phosphate + H2O = a ribonucleoside + phosphate</text>
        <dbReference type="Rhea" id="RHEA:12484"/>
        <dbReference type="ChEBI" id="CHEBI:15377"/>
        <dbReference type="ChEBI" id="CHEBI:18254"/>
        <dbReference type="ChEBI" id="CHEBI:43474"/>
        <dbReference type="ChEBI" id="CHEBI:58043"/>
        <dbReference type="EC" id="3.1.3.5"/>
    </reaction>
</comment>